<gene>
    <name evidence="3" type="ORF">PG993_013343</name>
</gene>
<evidence type="ECO:0000313" key="3">
    <source>
        <dbReference type="EMBL" id="KAK8022576.1"/>
    </source>
</evidence>
<evidence type="ECO:0000256" key="1">
    <source>
        <dbReference type="SAM" id="MobiDB-lite"/>
    </source>
</evidence>
<keyword evidence="2" id="KW-1133">Transmembrane helix</keyword>
<dbReference type="EMBL" id="JAQQWK010000012">
    <property type="protein sequence ID" value="KAK8022576.1"/>
    <property type="molecule type" value="Genomic_DNA"/>
</dbReference>
<keyword evidence="4" id="KW-1185">Reference proteome</keyword>
<keyword evidence="2" id="KW-0812">Transmembrane</keyword>
<reference evidence="3 4" key="1">
    <citation type="submission" date="2023-01" db="EMBL/GenBank/DDBJ databases">
        <title>Analysis of 21 Apiospora genomes using comparative genomics revels a genus with tremendous synthesis potential of carbohydrate active enzymes and secondary metabolites.</title>
        <authorList>
            <person name="Sorensen T."/>
        </authorList>
    </citation>
    <scope>NUCLEOTIDE SEQUENCE [LARGE SCALE GENOMIC DNA]</scope>
    <source>
        <strain evidence="3 4">CBS 33761</strain>
    </source>
</reference>
<evidence type="ECO:0000313" key="4">
    <source>
        <dbReference type="Proteomes" id="UP001444661"/>
    </source>
</evidence>
<dbReference type="Proteomes" id="UP001444661">
    <property type="component" value="Unassembled WGS sequence"/>
</dbReference>
<comment type="caution">
    <text evidence="3">The sequence shown here is derived from an EMBL/GenBank/DDBJ whole genome shotgun (WGS) entry which is preliminary data.</text>
</comment>
<feature type="compositionally biased region" description="Polar residues" evidence="1">
    <location>
        <begin position="56"/>
        <end position="74"/>
    </location>
</feature>
<keyword evidence="2" id="KW-0472">Membrane</keyword>
<evidence type="ECO:0000256" key="2">
    <source>
        <dbReference type="SAM" id="Phobius"/>
    </source>
</evidence>
<feature type="transmembrane region" description="Helical" evidence="2">
    <location>
        <begin position="96"/>
        <end position="117"/>
    </location>
</feature>
<proteinExistence type="predicted"/>
<accession>A0ABR1RXD8</accession>
<name>A0ABR1RXD8_9PEZI</name>
<organism evidence="3 4">
    <name type="scientific">Apiospora rasikravindrae</name>
    <dbReference type="NCBI Taxonomy" id="990691"/>
    <lineage>
        <taxon>Eukaryota</taxon>
        <taxon>Fungi</taxon>
        <taxon>Dikarya</taxon>
        <taxon>Ascomycota</taxon>
        <taxon>Pezizomycotina</taxon>
        <taxon>Sordariomycetes</taxon>
        <taxon>Xylariomycetidae</taxon>
        <taxon>Amphisphaeriales</taxon>
        <taxon>Apiosporaceae</taxon>
        <taxon>Apiospora</taxon>
    </lineage>
</organism>
<sequence length="284" mass="30077">MDASDAPEVVPDHTRDPEPCVPMYNSQIRQPQQPQQLPEQQQYPQTLPLSQAAYPKTSQQSPNGDAVGQSTRSDSGVDGKGRSPKRSASVCGISRALFITLVVLTVVVIAAAVGGGVGGSMAVKSAYNDGAKGTSNEQPAADMPLSSTNAVVTATPAASTTETSLYTAPTAGVQLALDCPRLTGEKVTIKYGSDYEASFNLACGLNERNRGSNLFSGTVYTYNDCMRLCVSYNRASHTRDCQGASFGADLSDNVVKVYANCFLKNSTMEMSPTTNRFLFATLNS</sequence>
<evidence type="ECO:0008006" key="5">
    <source>
        <dbReference type="Google" id="ProtNLM"/>
    </source>
</evidence>
<feature type="region of interest" description="Disordered" evidence="1">
    <location>
        <begin position="1"/>
        <end position="87"/>
    </location>
</feature>
<feature type="compositionally biased region" description="Low complexity" evidence="1">
    <location>
        <begin position="30"/>
        <end position="49"/>
    </location>
</feature>
<protein>
    <recommendedName>
        <fullName evidence="5">Apple domain-containing protein</fullName>
    </recommendedName>
</protein>